<feature type="compositionally biased region" description="Polar residues" evidence="1">
    <location>
        <begin position="148"/>
        <end position="163"/>
    </location>
</feature>
<dbReference type="Proteomes" id="UP000298493">
    <property type="component" value="Unassembled WGS sequence"/>
</dbReference>
<proteinExistence type="predicted"/>
<reference evidence="2 3" key="1">
    <citation type="submission" date="2019-04" db="EMBL/GenBank/DDBJ databases">
        <title>High contiguity whole genome sequence and gene annotation resource for two Venturia nashicola isolates.</title>
        <authorList>
            <person name="Prokchorchik M."/>
            <person name="Won K."/>
            <person name="Lee Y."/>
            <person name="Choi E.D."/>
            <person name="Segonzac C."/>
            <person name="Sohn K.H."/>
        </authorList>
    </citation>
    <scope>NUCLEOTIDE SEQUENCE [LARGE SCALE GENOMIC DNA]</scope>
    <source>
        <strain evidence="2 3">PRI2</strain>
    </source>
</reference>
<organism evidence="2 3">
    <name type="scientific">Venturia nashicola</name>
    <dbReference type="NCBI Taxonomy" id="86259"/>
    <lineage>
        <taxon>Eukaryota</taxon>
        <taxon>Fungi</taxon>
        <taxon>Dikarya</taxon>
        <taxon>Ascomycota</taxon>
        <taxon>Pezizomycotina</taxon>
        <taxon>Dothideomycetes</taxon>
        <taxon>Pleosporomycetidae</taxon>
        <taxon>Venturiales</taxon>
        <taxon>Venturiaceae</taxon>
        <taxon>Venturia</taxon>
    </lineage>
</organism>
<sequence>MNSNTPLRITTLHTTKICTSIIARRLLFLRQNAVPCHDRPCATDGRYYREENEFTKKPDTYHGKLGWFTEEENGQWIAEQSENKEAADKEAADKEAADKEAADKEAADKGAVSGTTIQNAALSAGTPRAAPKGGITPKDLTPKGGLTPFTTPSSGYGSLSNARRTAAAAADAMPPPAHQHHGHQSQDSTPR</sequence>
<gene>
    <name evidence="2" type="ORF">E6O75_ATG02948</name>
</gene>
<dbReference type="AlphaFoldDB" id="A0A4Z1PLD1"/>
<feature type="compositionally biased region" description="Basic and acidic residues" evidence="1">
    <location>
        <begin position="81"/>
        <end position="108"/>
    </location>
</feature>
<evidence type="ECO:0000313" key="3">
    <source>
        <dbReference type="Proteomes" id="UP000298493"/>
    </source>
</evidence>
<comment type="caution">
    <text evidence="2">The sequence shown here is derived from an EMBL/GenBank/DDBJ whole genome shotgun (WGS) entry which is preliminary data.</text>
</comment>
<protein>
    <submittedName>
        <fullName evidence="2">Uncharacterized protein</fullName>
    </submittedName>
</protein>
<feature type="region of interest" description="Disordered" evidence="1">
    <location>
        <begin position="81"/>
        <end position="191"/>
    </location>
</feature>
<evidence type="ECO:0000256" key="1">
    <source>
        <dbReference type="SAM" id="MobiDB-lite"/>
    </source>
</evidence>
<evidence type="ECO:0000313" key="2">
    <source>
        <dbReference type="EMBL" id="TID23312.1"/>
    </source>
</evidence>
<dbReference type="EMBL" id="SNSC02000006">
    <property type="protein sequence ID" value="TID23312.1"/>
    <property type="molecule type" value="Genomic_DNA"/>
</dbReference>
<keyword evidence="3" id="KW-1185">Reference proteome</keyword>
<name>A0A4Z1PLD1_9PEZI</name>
<accession>A0A4Z1PLD1</accession>